<dbReference type="AlphaFoldDB" id="A0A2N9H4W1"/>
<feature type="domain" description="GAG-pre-integrase" evidence="1">
    <location>
        <begin position="198"/>
        <end position="255"/>
    </location>
</feature>
<dbReference type="Pfam" id="PF25597">
    <property type="entry name" value="SH3_retrovirus"/>
    <property type="match status" value="1"/>
</dbReference>
<dbReference type="Pfam" id="PF13976">
    <property type="entry name" value="gag_pre-integrs"/>
    <property type="match status" value="1"/>
</dbReference>
<evidence type="ECO:0000259" key="1">
    <source>
        <dbReference type="Pfam" id="PF13976"/>
    </source>
</evidence>
<accession>A0A2N9H4W1</accession>
<dbReference type="PANTHER" id="PTHR42648">
    <property type="entry name" value="TRANSPOSASE, PUTATIVE-RELATED"/>
    <property type="match status" value="1"/>
</dbReference>
<dbReference type="InterPro" id="IPR025724">
    <property type="entry name" value="GAG-pre-integrase_dom"/>
</dbReference>
<evidence type="ECO:0000313" key="3">
    <source>
        <dbReference type="EMBL" id="SPD09516.1"/>
    </source>
</evidence>
<dbReference type="Pfam" id="PF14223">
    <property type="entry name" value="Retrotran_gag_2"/>
    <property type="match status" value="1"/>
</dbReference>
<organism evidence="3">
    <name type="scientific">Fagus sylvatica</name>
    <name type="common">Beechnut</name>
    <dbReference type="NCBI Taxonomy" id="28930"/>
    <lineage>
        <taxon>Eukaryota</taxon>
        <taxon>Viridiplantae</taxon>
        <taxon>Streptophyta</taxon>
        <taxon>Embryophyta</taxon>
        <taxon>Tracheophyta</taxon>
        <taxon>Spermatophyta</taxon>
        <taxon>Magnoliopsida</taxon>
        <taxon>eudicotyledons</taxon>
        <taxon>Gunneridae</taxon>
        <taxon>Pentapetalae</taxon>
        <taxon>rosids</taxon>
        <taxon>fabids</taxon>
        <taxon>Fagales</taxon>
        <taxon>Fagaceae</taxon>
        <taxon>Fagus</taxon>
    </lineage>
</organism>
<dbReference type="EMBL" id="OIVN01003212">
    <property type="protein sequence ID" value="SPD09516.1"/>
    <property type="molecule type" value="Genomic_DNA"/>
</dbReference>
<dbReference type="PANTHER" id="PTHR42648:SF27">
    <property type="entry name" value="RNA-DIRECTED DNA POLYMERASE"/>
    <property type="match status" value="1"/>
</dbReference>
<gene>
    <name evidence="3" type="ORF">FSB_LOCUS37398</name>
</gene>
<proteinExistence type="predicted"/>
<dbReference type="InterPro" id="IPR039537">
    <property type="entry name" value="Retrotran_Ty1/copia-like"/>
</dbReference>
<feature type="domain" description="Retroviral polymerase SH3-like" evidence="2">
    <location>
        <begin position="333"/>
        <end position="390"/>
    </location>
</feature>
<evidence type="ECO:0000259" key="2">
    <source>
        <dbReference type="Pfam" id="PF25597"/>
    </source>
</evidence>
<protein>
    <submittedName>
        <fullName evidence="3">Uncharacterized protein</fullName>
    </submittedName>
</protein>
<reference evidence="3" key="1">
    <citation type="submission" date="2018-02" db="EMBL/GenBank/DDBJ databases">
        <authorList>
            <person name="Cohen D.B."/>
            <person name="Kent A.D."/>
        </authorList>
    </citation>
    <scope>NUCLEOTIDE SEQUENCE</scope>
</reference>
<name>A0A2N9H4W1_FAGSY</name>
<sequence length="503" mass="57884">MVEGTPIREHVLKMISFINELDMLGAEMDAEIKVDAILSSLTDSFNQFIMNYNMNKMDVTLSELLNMLQAAEDLIKKEKSTVMLVEKLESTLKFKPKGKNFKKKRSHSFKKAFKGFKETRRLNEGEVILKMGTGATIAATAIGTFCLELSSSRTLVLDECLYVPEFNNKFVASGILQDGYVISSIDNSMNCIENDNAASVLSLKRKRDVNRTYMWHLRLGHLNIDRINRLVRDGPLKLSKVEPYPICEPCLQGKMTKNPFTRKGVRATDVLELIHTDVCGPLTHMARGGFFYFITFIDDHSRVPTKSVPNTPYELWTSKKPSLNHIKIWGCPSHVRKSNVDKLGPRSDRCLFVGYPKMSTRFYFYNPSEQKFFVSMNAIFLEEDYSLNESRTKVTLKEQNDRPMTVPSENNEEQVIVPTEPSNMQDPRRSIRIIRPLDRLTLLNEIYQMESDGFDNDPFTYQEAMNDKDVEHWKKAMESEMDSMYTNQVWNLVDKPEGIQAYT</sequence>
<dbReference type="InterPro" id="IPR057670">
    <property type="entry name" value="SH3_retrovirus"/>
</dbReference>